<keyword evidence="3" id="KW-1185">Reference proteome</keyword>
<feature type="compositionally biased region" description="Polar residues" evidence="1">
    <location>
        <begin position="58"/>
        <end position="71"/>
    </location>
</feature>
<dbReference type="Proteomes" id="UP001516023">
    <property type="component" value="Unassembled WGS sequence"/>
</dbReference>
<organism evidence="2 3">
    <name type="scientific">Cyclotella cryptica</name>
    <dbReference type="NCBI Taxonomy" id="29204"/>
    <lineage>
        <taxon>Eukaryota</taxon>
        <taxon>Sar</taxon>
        <taxon>Stramenopiles</taxon>
        <taxon>Ochrophyta</taxon>
        <taxon>Bacillariophyta</taxon>
        <taxon>Coscinodiscophyceae</taxon>
        <taxon>Thalassiosirophycidae</taxon>
        <taxon>Stephanodiscales</taxon>
        <taxon>Stephanodiscaceae</taxon>
        <taxon>Cyclotella</taxon>
    </lineage>
</organism>
<dbReference type="EMBL" id="JABMIG020000029">
    <property type="protein sequence ID" value="KAL3801058.1"/>
    <property type="molecule type" value="Genomic_DNA"/>
</dbReference>
<dbReference type="AlphaFoldDB" id="A0ABD3QLV2"/>
<reference evidence="2 3" key="1">
    <citation type="journal article" date="2020" name="G3 (Bethesda)">
        <title>Improved Reference Genome for Cyclotella cryptica CCMP332, a Model for Cell Wall Morphogenesis, Salinity Adaptation, and Lipid Production in Diatoms (Bacillariophyta).</title>
        <authorList>
            <person name="Roberts W.R."/>
            <person name="Downey K.M."/>
            <person name="Ruck E.C."/>
            <person name="Traller J.C."/>
            <person name="Alverson A.J."/>
        </authorList>
    </citation>
    <scope>NUCLEOTIDE SEQUENCE [LARGE SCALE GENOMIC DNA]</scope>
    <source>
        <strain evidence="2 3">CCMP332</strain>
    </source>
</reference>
<protein>
    <submittedName>
        <fullName evidence="2">Uncharacterized protein</fullName>
    </submittedName>
</protein>
<evidence type="ECO:0000313" key="3">
    <source>
        <dbReference type="Proteomes" id="UP001516023"/>
    </source>
</evidence>
<comment type="caution">
    <text evidence="2">The sequence shown here is derived from an EMBL/GenBank/DDBJ whole genome shotgun (WGS) entry which is preliminary data.</text>
</comment>
<feature type="region of interest" description="Disordered" evidence="1">
    <location>
        <begin position="50"/>
        <end position="77"/>
    </location>
</feature>
<evidence type="ECO:0000256" key="1">
    <source>
        <dbReference type="SAM" id="MobiDB-lite"/>
    </source>
</evidence>
<sequence length="92" mass="9760">MTGGHGYPPLQAKLLAVDFPDLPVSTPPVLSGDNTYSFWHYTHWSCRHSHPAGAENGVEQQGSPSDTTSSLVPLHLVGPSPTPLADCTTGCY</sequence>
<gene>
    <name evidence="2" type="ORF">HJC23_002351</name>
</gene>
<name>A0ABD3QLV2_9STRA</name>
<proteinExistence type="predicted"/>
<evidence type="ECO:0000313" key="2">
    <source>
        <dbReference type="EMBL" id="KAL3801058.1"/>
    </source>
</evidence>
<accession>A0ABD3QLV2</accession>